<feature type="domain" description="MacB-like periplasmic core" evidence="9">
    <location>
        <begin position="11"/>
        <end position="231"/>
    </location>
</feature>
<reference evidence="10 11" key="1">
    <citation type="submission" date="2019-03" db="EMBL/GenBank/DDBJ databases">
        <title>Metabolic reconstructions from genomes of highly enriched 'Candidatus Accumulibacter' and 'Candidatus Competibacter' bioreactor populations.</title>
        <authorList>
            <person name="Annavajhala M.K."/>
            <person name="Welles L."/>
            <person name="Abbas B."/>
            <person name="Sorokin D."/>
            <person name="Park H."/>
            <person name="Van Loosdrecht M."/>
            <person name="Chandran K."/>
        </authorList>
    </citation>
    <scope>NUCLEOTIDE SEQUENCE [LARGE SCALE GENOMIC DNA]</scope>
    <source>
        <strain evidence="10 11">SBR_S</strain>
    </source>
</reference>
<dbReference type="Pfam" id="PF12704">
    <property type="entry name" value="MacB_PCD"/>
    <property type="match status" value="1"/>
</dbReference>
<evidence type="ECO:0000313" key="10">
    <source>
        <dbReference type="EMBL" id="NMQ27260.1"/>
    </source>
</evidence>
<dbReference type="Pfam" id="PF02687">
    <property type="entry name" value="FtsX"/>
    <property type="match status" value="1"/>
</dbReference>
<keyword evidence="4 7" id="KW-0812">Transmembrane</keyword>
<comment type="similarity">
    <text evidence="2">Belongs to the ABC-4 integral membrane protein family. LolC/E subfamily.</text>
</comment>
<evidence type="ECO:0000256" key="1">
    <source>
        <dbReference type="ARBA" id="ARBA00004651"/>
    </source>
</evidence>
<evidence type="ECO:0000256" key="7">
    <source>
        <dbReference type="SAM" id="Phobius"/>
    </source>
</evidence>
<feature type="domain" description="ABC3 transporter permease C-terminal" evidence="8">
    <location>
        <begin position="267"/>
        <end position="387"/>
    </location>
</feature>
<dbReference type="EMBL" id="SPMY01000016">
    <property type="protein sequence ID" value="NMQ27260.1"/>
    <property type="molecule type" value="Genomic_DNA"/>
</dbReference>
<dbReference type="InterPro" id="IPR051447">
    <property type="entry name" value="Lipoprotein-release_system"/>
</dbReference>
<evidence type="ECO:0000256" key="5">
    <source>
        <dbReference type="ARBA" id="ARBA00022989"/>
    </source>
</evidence>
<feature type="transmembrane region" description="Helical" evidence="7">
    <location>
        <begin position="257"/>
        <end position="278"/>
    </location>
</feature>
<name>A0ABX1TV01_9PROT</name>
<dbReference type="PANTHER" id="PTHR30489:SF0">
    <property type="entry name" value="LIPOPROTEIN-RELEASING SYSTEM TRANSMEMBRANE PROTEIN LOLE"/>
    <property type="match status" value="1"/>
</dbReference>
<proteinExistence type="inferred from homology"/>
<gene>
    <name evidence="10" type="ORF">E4Q23_05520</name>
</gene>
<evidence type="ECO:0000256" key="6">
    <source>
        <dbReference type="ARBA" id="ARBA00023136"/>
    </source>
</evidence>
<keyword evidence="6 7" id="KW-0472">Membrane</keyword>
<keyword evidence="11" id="KW-1185">Reference proteome</keyword>
<evidence type="ECO:0000256" key="2">
    <source>
        <dbReference type="ARBA" id="ARBA00005236"/>
    </source>
</evidence>
<evidence type="ECO:0000256" key="4">
    <source>
        <dbReference type="ARBA" id="ARBA00022692"/>
    </source>
</evidence>
<protein>
    <submittedName>
        <fullName evidence="10">ABC transporter permease</fullName>
    </submittedName>
</protein>
<feature type="transmembrane region" description="Helical" evidence="7">
    <location>
        <begin position="315"/>
        <end position="343"/>
    </location>
</feature>
<keyword evidence="3" id="KW-1003">Cell membrane</keyword>
<comment type="subcellular location">
    <subcellularLocation>
        <location evidence="1">Cell membrane</location>
        <topology evidence="1">Multi-pass membrane protein</topology>
    </subcellularLocation>
</comment>
<keyword evidence="5 7" id="KW-1133">Transmembrane helix</keyword>
<dbReference type="RefSeq" id="WP_169065707.1">
    <property type="nucleotide sequence ID" value="NZ_SPMY01000016.1"/>
</dbReference>
<dbReference type="Proteomes" id="UP000749010">
    <property type="component" value="Unassembled WGS sequence"/>
</dbReference>
<evidence type="ECO:0000259" key="9">
    <source>
        <dbReference type="Pfam" id="PF12704"/>
    </source>
</evidence>
<dbReference type="InterPro" id="IPR003838">
    <property type="entry name" value="ABC3_permease_C"/>
</dbReference>
<dbReference type="InterPro" id="IPR025857">
    <property type="entry name" value="MacB_PCD"/>
</dbReference>
<comment type="caution">
    <text evidence="10">The sequence shown here is derived from an EMBL/GenBank/DDBJ whole genome shotgun (WGS) entry which is preliminary data.</text>
</comment>
<evidence type="ECO:0000313" key="11">
    <source>
        <dbReference type="Proteomes" id="UP000749010"/>
    </source>
</evidence>
<evidence type="ECO:0000256" key="3">
    <source>
        <dbReference type="ARBA" id="ARBA00022475"/>
    </source>
</evidence>
<accession>A0ABX1TV01</accession>
<dbReference type="PANTHER" id="PTHR30489">
    <property type="entry name" value="LIPOPROTEIN-RELEASING SYSTEM TRANSMEMBRANE PROTEIN LOLE"/>
    <property type="match status" value="1"/>
</dbReference>
<feature type="transmembrane region" description="Helical" evidence="7">
    <location>
        <begin position="363"/>
        <end position="380"/>
    </location>
</feature>
<evidence type="ECO:0000259" key="8">
    <source>
        <dbReference type="Pfam" id="PF02687"/>
    </source>
</evidence>
<organism evidence="10 11">
    <name type="scientific">Candidatus Accumulibacter phosphatis</name>
    <dbReference type="NCBI Taxonomy" id="327160"/>
    <lineage>
        <taxon>Bacteria</taxon>
        <taxon>Pseudomonadati</taxon>
        <taxon>Pseudomonadota</taxon>
        <taxon>Betaproteobacteria</taxon>
        <taxon>Candidatus Accumulibacter</taxon>
    </lineage>
</organism>
<sequence>MRNIFRHRTRTLATLAAIGLGVASLIVAGGFVQDSFIQLGEATIHSQTGHIQLTQEGFRESRRRASDLHLISQPERIKSLLAGEPGIEQVVSRINFSGMLNNGKRDLGIIGDGIEPDGEAKIGSFLRYIEGRALTDNDLDGMVVGEGVARTLDLQVGDRVTLVASVAQGALNTQDFLLVGVFQSFSREFDARSVRIPLSATRQLLDTEGAHVVVISLEHTHDTLRAVNAVRERMSGQQLQVMSWMELSDFYEKAVELYAAQFGVLRLIILAMVLLSVANSINMTLFERTREFGTLQALGDRPARVFQLIILESTLLGLLGATVGMALGVVLAWIVSAIGIPMPPPPNSNIGYTAVIRLNLDDVLSAGSVGLIATCLAAIIPARRASRWPVVDALRQGA</sequence>